<evidence type="ECO:0000313" key="3">
    <source>
        <dbReference type="RefSeq" id="XP_011634803.1"/>
    </source>
</evidence>
<reference evidence="3" key="1">
    <citation type="submission" date="2025-08" db="UniProtKB">
        <authorList>
            <consortium name="RefSeq"/>
        </authorList>
    </citation>
    <scope>IDENTIFICATION</scope>
</reference>
<organism evidence="2 3">
    <name type="scientific">Pogonomyrmex barbatus</name>
    <name type="common">red harvester ant</name>
    <dbReference type="NCBI Taxonomy" id="144034"/>
    <lineage>
        <taxon>Eukaryota</taxon>
        <taxon>Metazoa</taxon>
        <taxon>Ecdysozoa</taxon>
        <taxon>Arthropoda</taxon>
        <taxon>Hexapoda</taxon>
        <taxon>Insecta</taxon>
        <taxon>Pterygota</taxon>
        <taxon>Neoptera</taxon>
        <taxon>Endopterygota</taxon>
        <taxon>Hymenoptera</taxon>
        <taxon>Apocrita</taxon>
        <taxon>Aculeata</taxon>
        <taxon>Formicoidea</taxon>
        <taxon>Formicidae</taxon>
        <taxon>Myrmicinae</taxon>
        <taxon>Pogonomyrmex</taxon>
    </lineage>
</organism>
<protein>
    <submittedName>
        <fullName evidence="3">Protein MIS12 homolog</fullName>
    </submittedName>
</protein>
<name>A0A6I9WSD2_9HYME</name>
<dbReference type="RefSeq" id="XP_011634803.1">
    <property type="nucleotide sequence ID" value="XM_011636501.2"/>
</dbReference>
<accession>A0A6I9WSD2</accession>
<evidence type="ECO:0000256" key="1">
    <source>
        <dbReference type="SAM" id="Coils"/>
    </source>
</evidence>
<evidence type="ECO:0000313" key="2">
    <source>
        <dbReference type="Proteomes" id="UP000504615"/>
    </source>
</evidence>
<sequence>MESGIASAESRKRKREEYEMQLFGFHSRAVYATLKNIVMERIQSRSRKLCETLEKIYKLDSDNLTMLKTNEEKLIRAYYVASEPHLKNIENLVNKFIAVPNNVLADEDKLQEIQYTEAEFESMRRKLEEFQQRARRVTILNAALKEELQLIEQFSTCADNTDRLSSIIETGVSCPDINDKIHQLVKNYKEFSALLDRTIPTSQMSLYNTIDDLKCIDYDICTL</sequence>
<keyword evidence="1" id="KW-0175">Coiled coil</keyword>
<feature type="coiled-coil region" evidence="1">
    <location>
        <begin position="113"/>
        <end position="147"/>
    </location>
</feature>
<dbReference type="GeneID" id="105425641"/>
<dbReference type="KEGG" id="pbar:105425641"/>
<dbReference type="Proteomes" id="UP000504615">
    <property type="component" value="Unplaced"/>
</dbReference>
<gene>
    <name evidence="3" type="primary">LOC105425641</name>
</gene>
<dbReference type="AlphaFoldDB" id="A0A6I9WSD2"/>
<keyword evidence="2" id="KW-1185">Reference proteome</keyword>
<proteinExistence type="predicted"/>
<dbReference type="OrthoDB" id="1884855at2759"/>